<feature type="chain" id="PRO_5034346406" evidence="1">
    <location>
        <begin position="24"/>
        <end position="109"/>
    </location>
</feature>
<keyword evidence="1" id="KW-0732">Signal</keyword>
<keyword evidence="3" id="KW-1185">Reference proteome</keyword>
<evidence type="ECO:0000256" key="1">
    <source>
        <dbReference type="SAM" id="SignalP"/>
    </source>
</evidence>
<dbReference type="Pfam" id="PF19897">
    <property type="entry name" value="DUF6370"/>
    <property type="match status" value="1"/>
</dbReference>
<sequence length="109" mass="12050">MTRRFALSLVAIALCSLSFNAMAADDPKEVKLVGKVTCAKCDLGKETSCQTVIVVKEKDKEVVYYFDKDGHKKFHGDTCTAPKEGTVKGTVKKEGDKMVVTVKELEYKK</sequence>
<dbReference type="EMBL" id="CP074694">
    <property type="protein sequence ID" value="QVL34667.1"/>
    <property type="molecule type" value="Genomic_DNA"/>
</dbReference>
<evidence type="ECO:0000313" key="3">
    <source>
        <dbReference type="Proteomes" id="UP000676194"/>
    </source>
</evidence>
<organism evidence="2 3">
    <name type="scientific">Telmatocola sphagniphila</name>
    <dbReference type="NCBI Taxonomy" id="1123043"/>
    <lineage>
        <taxon>Bacteria</taxon>
        <taxon>Pseudomonadati</taxon>
        <taxon>Planctomycetota</taxon>
        <taxon>Planctomycetia</taxon>
        <taxon>Gemmatales</taxon>
        <taxon>Gemmataceae</taxon>
    </lineage>
</organism>
<dbReference type="InterPro" id="IPR045950">
    <property type="entry name" value="DUF6370"/>
</dbReference>
<name>A0A8E6BB42_9BACT</name>
<proteinExistence type="predicted"/>
<accession>A0A8E6BB42</accession>
<reference evidence="2" key="1">
    <citation type="submission" date="2021-05" db="EMBL/GenBank/DDBJ databases">
        <title>Complete genome sequence of the cellulolytic planctomycete Telmatocola sphagniphila SP2T and characterization of the first cellulase from planctomycetes.</title>
        <authorList>
            <person name="Rakitin A.L."/>
            <person name="Beletsky A.V."/>
            <person name="Naumoff D.G."/>
            <person name="Kulichevskaya I.S."/>
            <person name="Mardanov A.V."/>
            <person name="Ravin N.V."/>
            <person name="Dedysh S.N."/>
        </authorList>
    </citation>
    <scope>NUCLEOTIDE SEQUENCE</scope>
    <source>
        <strain evidence="2">SP2T</strain>
    </source>
</reference>
<dbReference type="AlphaFoldDB" id="A0A8E6BB42"/>
<dbReference type="RefSeq" id="WP_213499870.1">
    <property type="nucleotide sequence ID" value="NZ_CP074694.1"/>
</dbReference>
<dbReference type="KEGG" id="tsph:KIH39_12390"/>
<gene>
    <name evidence="2" type="ORF">KIH39_12390</name>
</gene>
<protein>
    <submittedName>
        <fullName evidence="2">Uncharacterized protein</fullName>
    </submittedName>
</protein>
<feature type="signal peptide" evidence="1">
    <location>
        <begin position="1"/>
        <end position="23"/>
    </location>
</feature>
<dbReference type="Proteomes" id="UP000676194">
    <property type="component" value="Chromosome"/>
</dbReference>
<evidence type="ECO:0000313" key="2">
    <source>
        <dbReference type="EMBL" id="QVL34667.1"/>
    </source>
</evidence>